<evidence type="ECO:0000313" key="1">
    <source>
        <dbReference type="EMBL" id="OEU96002.1"/>
    </source>
</evidence>
<comment type="caution">
    <text evidence="1">The sequence shown here is derived from an EMBL/GenBank/DDBJ whole genome shotgun (WGS) entry which is preliminary data.</text>
</comment>
<reference evidence="1 2" key="1">
    <citation type="journal article" date="2016" name="Front. Microbiol.">
        <title>Comparative Genomics Analysis of Streptomyces Species Reveals Their Adaptation to the Marine Environment and Their Diversity at the Genomic Level.</title>
        <authorList>
            <person name="Tian X."/>
            <person name="Zhang Z."/>
            <person name="Yang T."/>
            <person name="Chen M."/>
            <person name="Li J."/>
            <person name="Chen F."/>
            <person name="Yang J."/>
            <person name="Li W."/>
            <person name="Zhang B."/>
            <person name="Zhang Z."/>
            <person name="Wu J."/>
            <person name="Zhang C."/>
            <person name="Long L."/>
            <person name="Xiao J."/>
        </authorList>
    </citation>
    <scope>NUCLEOTIDE SEQUENCE [LARGE SCALE GENOMIC DNA]</scope>
    <source>
        <strain evidence="1 2">SCSIO 02100</strain>
    </source>
</reference>
<dbReference type="SUPFAM" id="SSF53850">
    <property type="entry name" value="Periplasmic binding protein-like II"/>
    <property type="match status" value="1"/>
</dbReference>
<evidence type="ECO:0000313" key="2">
    <source>
        <dbReference type="Proteomes" id="UP000176101"/>
    </source>
</evidence>
<organism evidence="1 2">
    <name type="scientific">Streptomyces oceani</name>
    <dbReference type="NCBI Taxonomy" id="1075402"/>
    <lineage>
        <taxon>Bacteria</taxon>
        <taxon>Bacillati</taxon>
        <taxon>Actinomycetota</taxon>
        <taxon>Actinomycetes</taxon>
        <taxon>Kitasatosporales</taxon>
        <taxon>Streptomycetaceae</taxon>
        <taxon>Streptomyces</taxon>
    </lineage>
</organism>
<dbReference type="PATRIC" id="fig|1075402.3.peg.832"/>
<accession>A0A1E7JWH3</accession>
<dbReference type="OrthoDB" id="3495561at2"/>
<dbReference type="STRING" id="1075402.AN216_23060"/>
<dbReference type="AlphaFoldDB" id="A0A1E7JWH3"/>
<protein>
    <recommendedName>
        <fullName evidence="3">ABC transporter substrate-binding protein</fullName>
    </recommendedName>
</protein>
<dbReference type="Gene3D" id="3.40.190.10">
    <property type="entry name" value="Periplasmic binding protein-like II"/>
    <property type="match status" value="2"/>
</dbReference>
<proteinExistence type="predicted"/>
<dbReference type="EMBL" id="LJGU01000149">
    <property type="protein sequence ID" value="OEU96002.1"/>
    <property type="molecule type" value="Genomic_DNA"/>
</dbReference>
<evidence type="ECO:0008006" key="3">
    <source>
        <dbReference type="Google" id="ProtNLM"/>
    </source>
</evidence>
<gene>
    <name evidence="1" type="ORF">AN216_23060</name>
</gene>
<dbReference type="Proteomes" id="UP000176101">
    <property type="component" value="Unassembled WGS sequence"/>
</dbReference>
<dbReference type="RefSeq" id="WP_070198616.1">
    <property type="nucleotide sequence ID" value="NZ_LJGU01000149.1"/>
</dbReference>
<name>A0A1E7JWH3_9ACTN</name>
<keyword evidence="2" id="KW-1185">Reference proteome</keyword>
<sequence length="385" mass="41059">MTDYRGLTWDHPRGTRALRQAAAEFSAESESHGDTLVWDSQPLEGFESHPIGDLCARYDLVVLDHPHLGDALEAGALQPLGPLVGSGVLNEWSRASVGASYASYAAHGEQWAAPLDAATQVSAANRARLPVLPSTWQEVLEVTADHPVVLSLGGPHALLTFFSLCNALGEPPTAAVGPPLVGNGTGLAALELMGQLVRHLDPETATLNPIALLRLLAAEGGPAYCPFVYGYVNYSAQPAGSPVRFGDVPRLTPEGRLGSTLGGTGLAVSRRTVVSDALAAHVRALMSTPSQCVRFPRYEGQPGRREAWLDARVNEASGGFYADTLATTEVAWVRPRYPGYTVFQSAASRLLREGLLSERPYRDLLAELLAMHRDSVRPFPACGAP</sequence>